<dbReference type="InterPro" id="IPR000095">
    <property type="entry name" value="CRIB_dom"/>
</dbReference>
<evidence type="ECO:0000256" key="9">
    <source>
        <dbReference type="ARBA" id="ARBA00022679"/>
    </source>
</evidence>
<feature type="domain" description="Phorbol-ester/DAG-type" evidence="25">
    <location>
        <begin position="975"/>
        <end position="1025"/>
    </location>
</feature>
<feature type="domain" description="PH" evidence="23">
    <location>
        <begin position="1123"/>
        <end position="1160"/>
    </location>
</feature>
<reference evidence="29" key="1">
    <citation type="submission" date="2023-08" db="EMBL/GenBank/DDBJ databases">
        <authorList>
            <person name="Alioto T."/>
            <person name="Alioto T."/>
            <person name="Gomez Garrido J."/>
        </authorList>
    </citation>
    <scope>NUCLEOTIDE SEQUENCE</scope>
</reference>
<dbReference type="GO" id="GO:0008270">
    <property type="term" value="F:zinc ion binding"/>
    <property type="evidence" value="ECO:0007669"/>
    <property type="project" value="UniProtKB-KW"/>
</dbReference>
<evidence type="ECO:0000256" key="6">
    <source>
        <dbReference type="ARBA" id="ARBA00022490"/>
    </source>
</evidence>
<evidence type="ECO:0000256" key="3">
    <source>
        <dbReference type="ARBA" id="ARBA00004510"/>
    </source>
</evidence>
<keyword evidence="12" id="KW-0863">Zinc-finger</keyword>
<keyword evidence="14" id="KW-0862">Zinc</keyword>
<feature type="binding site" evidence="20">
    <location>
        <position position="103"/>
    </location>
    <ligand>
        <name>ATP</name>
        <dbReference type="ChEBI" id="CHEBI:30616"/>
    </ligand>
</feature>
<evidence type="ECO:0000256" key="21">
    <source>
        <dbReference type="SAM" id="Coils"/>
    </source>
</evidence>
<dbReference type="Pfam" id="PF08826">
    <property type="entry name" value="DMPK_coil"/>
    <property type="match status" value="1"/>
</dbReference>
<evidence type="ECO:0000259" key="24">
    <source>
        <dbReference type="PROSITE" id="PS50011"/>
    </source>
</evidence>
<keyword evidence="13" id="KW-0418">Kinase</keyword>
<dbReference type="GO" id="GO:0030027">
    <property type="term" value="C:lamellipodium"/>
    <property type="evidence" value="ECO:0007669"/>
    <property type="project" value="UniProtKB-SubCell"/>
</dbReference>
<dbReference type="GO" id="GO:0031032">
    <property type="term" value="P:actomyosin structure organization"/>
    <property type="evidence" value="ECO:0007669"/>
    <property type="project" value="TreeGrafter"/>
</dbReference>
<dbReference type="Pfam" id="PF00433">
    <property type="entry name" value="Pkinase_C"/>
    <property type="match status" value="1"/>
</dbReference>
<evidence type="ECO:0000259" key="26">
    <source>
        <dbReference type="PROSITE" id="PS50108"/>
    </source>
</evidence>
<dbReference type="PANTHER" id="PTHR22988">
    <property type="entry name" value="MYOTONIC DYSTROPHY S/T KINASE-RELATED"/>
    <property type="match status" value="1"/>
</dbReference>
<dbReference type="PROSITE" id="PS00479">
    <property type="entry name" value="ZF_DAG_PE_1"/>
    <property type="match status" value="1"/>
</dbReference>
<evidence type="ECO:0000256" key="10">
    <source>
        <dbReference type="ARBA" id="ARBA00022723"/>
    </source>
</evidence>
<evidence type="ECO:0000256" key="7">
    <source>
        <dbReference type="ARBA" id="ARBA00022527"/>
    </source>
</evidence>
<dbReference type="SMART" id="SM00285">
    <property type="entry name" value="PBD"/>
    <property type="match status" value="2"/>
</dbReference>
<dbReference type="GO" id="GO:0005856">
    <property type="term" value="C:cytoskeleton"/>
    <property type="evidence" value="ECO:0007669"/>
    <property type="project" value="TreeGrafter"/>
</dbReference>
<feature type="compositionally biased region" description="Polar residues" evidence="22">
    <location>
        <begin position="920"/>
        <end position="930"/>
    </location>
</feature>
<comment type="similarity">
    <text evidence="4">Belongs to the protein kinase superfamily. AGC Ser/Thr protein kinase family. DMPK subfamily.</text>
</comment>
<feature type="region of interest" description="Disordered" evidence="22">
    <location>
        <begin position="1610"/>
        <end position="1679"/>
    </location>
</feature>
<feature type="compositionally biased region" description="Polar residues" evidence="22">
    <location>
        <begin position="1651"/>
        <end position="1679"/>
    </location>
</feature>
<dbReference type="PROSITE" id="PS50108">
    <property type="entry name" value="CRIB"/>
    <property type="match status" value="1"/>
</dbReference>
<evidence type="ECO:0000313" key="30">
    <source>
        <dbReference type="Proteomes" id="UP001162480"/>
    </source>
</evidence>
<dbReference type="FunFam" id="1.10.510.10:FF:000014">
    <property type="entry name" value="Non-specific serine/threonine protein kinase"/>
    <property type="match status" value="1"/>
</dbReference>
<keyword evidence="11 20" id="KW-0547">Nucleotide-binding</keyword>
<evidence type="ECO:0000256" key="15">
    <source>
        <dbReference type="ARBA" id="ARBA00022840"/>
    </source>
</evidence>
<organism evidence="29 30">
    <name type="scientific">Octopus vulgaris</name>
    <name type="common">Common octopus</name>
    <dbReference type="NCBI Taxonomy" id="6645"/>
    <lineage>
        <taxon>Eukaryota</taxon>
        <taxon>Metazoa</taxon>
        <taxon>Spiralia</taxon>
        <taxon>Lophotrochozoa</taxon>
        <taxon>Mollusca</taxon>
        <taxon>Cephalopoda</taxon>
        <taxon>Coleoidea</taxon>
        <taxon>Octopodiformes</taxon>
        <taxon>Octopoda</taxon>
        <taxon>Incirrata</taxon>
        <taxon>Octopodidae</taxon>
        <taxon>Octopus</taxon>
    </lineage>
</organism>
<dbReference type="InterPro" id="IPR031597">
    <property type="entry name" value="KELK"/>
</dbReference>
<keyword evidence="6" id="KW-0963">Cytoplasm</keyword>
<evidence type="ECO:0000259" key="25">
    <source>
        <dbReference type="PROSITE" id="PS50081"/>
    </source>
</evidence>
<dbReference type="PROSITE" id="PS51285">
    <property type="entry name" value="AGC_KINASE_CTER"/>
    <property type="match status" value="1"/>
</dbReference>
<feature type="region of interest" description="Disordered" evidence="22">
    <location>
        <begin position="603"/>
        <end position="637"/>
    </location>
</feature>
<dbReference type="SUPFAM" id="SSF57889">
    <property type="entry name" value="Cysteine-rich domain"/>
    <property type="match status" value="1"/>
</dbReference>
<dbReference type="Proteomes" id="UP001162480">
    <property type="component" value="Chromosome 16"/>
</dbReference>
<keyword evidence="17" id="KW-0966">Cell projection</keyword>
<sequence length="1747" mass="198947">MSVGERLKELETIYVTGGHEDAFSVETLLDVLLVLFDECCASTMRREKNISDFVEFARPVVLKAKQSRLQRDDFETLKIIGRGAFGEVAVVKLKGTEEVYAMKILNKWEMLKRAETACFKEERDVLVYGDRRWITNLHYAFQDDNHLYLVMDYYCGGDLLTLLSKYEERLPEDMARFYIAEMVLAIHSLHMLRYVHRDIKPDNVLLDKNGHIVLADFGSCLKLLTDGTVQSSVAVGTPDYISPEILRAMEDGHGRYGPECDWWSLGVCMYEMLYGETPFYAESLVETYGKIMNHQNRFEFPDDGDVTSEAKDLMRRLICNAEDRFGKRGLEDFKSHPWFKGIEWENIRNIKAQYIPEVSSPTDTSNFDVDETDFRHTDSQAPSGHHGTFRGLHLPFIGFTFTENNLLSDLNSLKSDFDTTDSPQNTKIIDLQQNILELEQEKKVLADKLKEALETAVGASAGEISAGDAGAAAGGPSKSVKQLKEEVTSLHKAVSVKQDEINGLQHDLRKNQDMKAELERRLRLIETEKNTLQKEFYDIQNKYKIQTRELKEVISKQKITMERFTDTSDVLGKTQSKVKELARNVRDREEEIEDTKRKVENLKMERRRSEKSHAELLRSLEEARSEASKEKKLRERSDQFARDLEGELEAVKQKQIGKSTSSTSLELSQEAARLKAELEKKDVEHEEAITNLKSEQALRNQEWERQLKEKFAETAEEIEHYKAEQKNQQKLFAFLMKEKSQLEQEFNDMYDKRESVAQWEAQISEIIKWVSEEKDARGYLQALATKMTEELENLKVMGEDSGRNRWRNRRSQRLDKMEILNLQSSLQNEIQAKQQISEELTKSKANQVATENKLQEYETELRKLREELKQMKDYRLLTGEKPESKITNFQEHPPQMFYSVQFESANESEVEESSEDASSMNDSRTASHTDLPSELDGGVSSSENQSLKVYSEPTLDPVWSADKSISLKSANQPKGHHFLVNTFSSLSKCSQCFSLLLGIQRQGVCCQNCKYHCHIHCIDKVPVSCPIPEEQTTHTYPGIRLDKGIGTAFEYFAKIPRPGGIKKGWIRQFIVVCDFKLFLFDATHDIAHTTHQVLDMRDEDFSVSAVLPSDVIHANKKDIPCIFRVTTRGMNTGFPHSVLILAENENERQRWVSSLLELQKHLKKSKLYNKMPFQSQELYDNSMSLVKNTNSAVVLDSSKLLIGTEDGLYIAELTKDIFTRIGDKSDKKAVYQMELIAEEQLVVFISGKQRHVKLLQMSAQGWSENDPIKITETKGCHLFCTGLIRQGSTSCLCVAIKRTIQVYELTKTKLRQRKLKDVQVPGCVQFLEMMNERLCVGYPSCFAIYSVQGDGAPMTLVNADDVTLKFLHQTPLDALAAVEMSHKEYLLVFNVLGVYVDNNGKRSRNQEIMWPSPPHAITINHPYLLCYAENSIFVYDVRNTSWTQTICLRKTKPLCKDGSLNLFSNLDSQHIVYLRNTDLSEDQTILPDLSAFRQASRTKRRYSFKTRDDDRVTKGSERRSRDISAPFSFSHIAHMRPDQVLPAPAVANLIERRSRIISPPINFSHIAHLGPDQGMQALIGLPTGQRQPGDKSDEQIKKVRNLMQPSMKQLQEQMRGAGGKPAASSGTGSACGDSHFNGTGVRDRDSPHRVWQQTPPSRPLSSITSVSPGDNTSISSQEQTNTLDSLNTFKTTLEESGFPCWRMSIGSNNSSGVSSPPGSSRHSLVEDREQMTDAADQQPGWLTKQIL</sequence>
<dbReference type="InterPro" id="IPR011009">
    <property type="entry name" value="Kinase-like_dom_sf"/>
</dbReference>
<feature type="domain" description="CRIB" evidence="26">
    <location>
        <begin position="1557"/>
        <end position="1570"/>
    </location>
</feature>
<dbReference type="InterPro" id="IPR000961">
    <property type="entry name" value="AGC-kinase_C"/>
</dbReference>
<keyword evidence="10" id="KW-0479">Metal-binding</keyword>
<dbReference type="SUPFAM" id="SSF56112">
    <property type="entry name" value="Protein kinase-like (PK-like)"/>
    <property type="match status" value="1"/>
</dbReference>
<dbReference type="CDD" id="cd20809">
    <property type="entry name" value="C1_MRCK"/>
    <property type="match status" value="1"/>
</dbReference>
<feature type="domain" description="Protein kinase" evidence="24">
    <location>
        <begin position="74"/>
        <end position="339"/>
    </location>
</feature>
<dbReference type="PROSITE" id="PS00107">
    <property type="entry name" value="PROTEIN_KINASE_ATP"/>
    <property type="match status" value="1"/>
</dbReference>
<dbReference type="InterPro" id="IPR046349">
    <property type="entry name" value="C1-like_sf"/>
</dbReference>
<dbReference type="InterPro" id="IPR001180">
    <property type="entry name" value="CNH_dom"/>
</dbReference>
<dbReference type="InterPro" id="IPR000719">
    <property type="entry name" value="Prot_kinase_dom"/>
</dbReference>
<evidence type="ECO:0000256" key="2">
    <source>
        <dbReference type="ARBA" id="ARBA00004496"/>
    </source>
</evidence>
<dbReference type="PROSITE" id="PS50011">
    <property type="entry name" value="PROTEIN_KINASE_DOM"/>
    <property type="match status" value="1"/>
</dbReference>
<dbReference type="Gene3D" id="2.30.29.30">
    <property type="entry name" value="Pleckstrin-homology domain (PH domain)/Phosphotyrosine-binding domain (PTB)"/>
    <property type="match status" value="1"/>
</dbReference>
<evidence type="ECO:0000259" key="27">
    <source>
        <dbReference type="PROSITE" id="PS50219"/>
    </source>
</evidence>
<protein>
    <recommendedName>
        <fullName evidence="5">non-specific serine/threonine protein kinase</fullName>
        <ecNumber evidence="5">2.7.11.1</ecNumber>
    </recommendedName>
</protein>
<dbReference type="InterPro" id="IPR014930">
    <property type="entry name" value="Myotonic_dystrophy_kinase_coil"/>
</dbReference>
<dbReference type="Gene3D" id="1.10.510.10">
    <property type="entry name" value="Transferase(Phosphotransferase) domain 1"/>
    <property type="match status" value="1"/>
</dbReference>
<dbReference type="InterPro" id="IPR017441">
    <property type="entry name" value="Protein_kinase_ATP_BS"/>
</dbReference>
<feature type="region of interest" description="Disordered" evidence="22">
    <location>
        <begin position="1707"/>
        <end position="1747"/>
    </location>
</feature>
<evidence type="ECO:0000256" key="16">
    <source>
        <dbReference type="ARBA" id="ARBA00023054"/>
    </source>
</evidence>
<dbReference type="SMART" id="SM00133">
    <property type="entry name" value="S_TK_X"/>
    <property type="match status" value="1"/>
</dbReference>
<evidence type="ECO:0000256" key="14">
    <source>
        <dbReference type="ARBA" id="ARBA00022833"/>
    </source>
</evidence>
<feature type="coiled-coil region" evidence="21">
    <location>
        <begin position="428"/>
        <end position="455"/>
    </location>
</feature>
<evidence type="ECO:0000256" key="5">
    <source>
        <dbReference type="ARBA" id="ARBA00012513"/>
    </source>
</evidence>
<dbReference type="Pfam" id="PF15796">
    <property type="entry name" value="KELK"/>
    <property type="match status" value="1"/>
</dbReference>
<proteinExistence type="inferred from homology"/>
<evidence type="ECO:0000256" key="20">
    <source>
        <dbReference type="PROSITE-ProRule" id="PRU10141"/>
    </source>
</evidence>
<evidence type="ECO:0000259" key="23">
    <source>
        <dbReference type="PROSITE" id="PS50003"/>
    </source>
</evidence>
<feature type="coiled-coil region" evidence="21">
    <location>
        <begin position="664"/>
        <end position="745"/>
    </location>
</feature>
<keyword evidence="15 20" id="KW-0067">ATP-binding</keyword>
<dbReference type="InterPro" id="IPR011993">
    <property type="entry name" value="PH-like_dom_sf"/>
</dbReference>
<dbReference type="EMBL" id="OX597829">
    <property type="protein sequence ID" value="CAI9734871.1"/>
    <property type="molecule type" value="Genomic_DNA"/>
</dbReference>
<evidence type="ECO:0000256" key="8">
    <source>
        <dbReference type="ARBA" id="ARBA00022553"/>
    </source>
</evidence>
<dbReference type="InterPro" id="IPR017892">
    <property type="entry name" value="Pkinase_C"/>
</dbReference>
<comment type="catalytic activity">
    <reaction evidence="18">
        <text>L-threonyl-[protein] + ATP = O-phospho-L-threonyl-[protein] + ADP + H(+)</text>
        <dbReference type="Rhea" id="RHEA:46608"/>
        <dbReference type="Rhea" id="RHEA-COMP:11060"/>
        <dbReference type="Rhea" id="RHEA-COMP:11605"/>
        <dbReference type="ChEBI" id="CHEBI:15378"/>
        <dbReference type="ChEBI" id="CHEBI:30013"/>
        <dbReference type="ChEBI" id="CHEBI:30616"/>
        <dbReference type="ChEBI" id="CHEBI:61977"/>
        <dbReference type="ChEBI" id="CHEBI:456216"/>
        <dbReference type="EC" id="2.7.11.1"/>
    </reaction>
</comment>
<dbReference type="SMART" id="SM00109">
    <property type="entry name" value="C1"/>
    <property type="match status" value="1"/>
</dbReference>
<dbReference type="Pfam" id="PF00130">
    <property type="entry name" value="C1_1"/>
    <property type="match status" value="1"/>
</dbReference>
<dbReference type="PROSITE" id="PS50219">
    <property type="entry name" value="CNH"/>
    <property type="match status" value="1"/>
</dbReference>
<feature type="coiled-coil region" evidence="21">
    <location>
        <begin position="826"/>
        <end position="874"/>
    </location>
</feature>
<dbReference type="Gene3D" id="1.20.5.340">
    <property type="match status" value="1"/>
</dbReference>
<evidence type="ECO:0000256" key="4">
    <source>
        <dbReference type="ARBA" id="ARBA00005719"/>
    </source>
</evidence>
<dbReference type="PROSITE" id="PS00108">
    <property type="entry name" value="PROTEIN_KINASE_ST"/>
    <property type="match status" value="1"/>
</dbReference>
<dbReference type="Pfam" id="PF25346">
    <property type="entry name" value="PH_MRCK"/>
    <property type="match status" value="1"/>
</dbReference>
<evidence type="ECO:0000256" key="13">
    <source>
        <dbReference type="ARBA" id="ARBA00022777"/>
    </source>
</evidence>
<evidence type="ECO:0000256" key="12">
    <source>
        <dbReference type="ARBA" id="ARBA00022771"/>
    </source>
</evidence>
<dbReference type="CDD" id="cd05597">
    <property type="entry name" value="STKc_DMPK_like"/>
    <property type="match status" value="1"/>
</dbReference>
<dbReference type="InterPro" id="IPR057529">
    <property type="entry name" value="MRCK/ROCK_PH"/>
</dbReference>
<evidence type="ECO:0000256" key="22">
    <source>
        <dbReference type="SAM" id="MobiDB-lite"/>
    </source>
</evidence>
<dbReference type="SMART" id="SM00220">
    <property type="entry name" value="S_TKc"/>
    <property type="match status" value="1"/>
</dbReference>
<dbReference type="InterPro" id="IPR002219">
    <property type="entry name" value="PKC_DAG/PE"/>
</dbReference>
<keyword evidence="16 21" id="KW-0175">Coiled coil</keyword>
<dbReference type="PROSITE" id="PS50081">
    <property type="entry name" value="ZF_DAG_PE_2"/>
    <property type="match status" value="1"/>
</dbReference>
<dbReference type="Gene3D" id="3.30.200.20">
    <property type="entry name" value="Phosphorylase Kinase, domain 1"/>
    <property type="match status" value="1"/>
</dbReference>
<feature type="domain" description="CNH" evidence="27">
    <location>
        <begin position="1186"/>
        <end position="1461"/>
    </location>
</feature>
<evidence type="ECO:0000256" key="17">
    <source>
        <dbReference type="ARBA" id="ARBA00023273"/>
    </source>
</evidence>
<dbReference type="CDD" id="cd01243">
    <property type="entry name" value="PH_MRCK"/>
    <property type="match status" value="1"/>
</dbReference>
<comment type="cofactor">
    <cofactor evidence="1">
        <name>Mg(2+)</name>
        <dbReference type="ChEBI" id="CHEBI:18420"/>
    </cofactor>
</comment>
<comment type="catalytic activity">
    <reaction evidence="19">
        <text>L-seryl-[protein] + ATP = O-phospho-L-seryl-[protein] + ADP + H(+)</text>
        <dbReference type="Rhea" id="RHEA:17989"/>
        <dbReference type="Rhea" id="RHEA-COMP:9863"/>
        <dbReference type="Rhea" id="RHEA-COMP:11604"/>
        <dbReference type="ChEBI" id="CHEBI:15378"/>
        <dbReference type="ChEBI" id="CHEBI:29999"/>
        <dbReference type="ChEBI" id="CHEBI:30616"/>
        <dbReference type="ChEBI" id="CHEBI:83421"/>
        <dbReference type="ChEBI" id="CHEBI:456216"/>
        <dbReference type="EC" id="2.7.11.1"/>
    </reaction>
</comment>
<dbReference type="GO" id="GO:0005737">
    <property type="term" value="C:cytoplasm"/>
    <property type="evidence" value="ECO:0007669"/>
    <property type="project" value="UniProtKB-SubCell"/>
</dbReference>
<dbReference type="PANTHER" id="PTHR22988:SF66">
    <property type="entry name" value="SERINE_THREONINE-PROTEIN KINASE GENGHIS KHAN"/>
    <property type="match status" value="1"/>
</dbReference>
<dbReference type="SMART" id="SM00233">
    <property type="entry name" value="PH"/>
    <property type="match status" value="1"/>
</dbReference>
<evidence type="ECO:0000259" key="28">
    <source>
        <dbReference type="PROSITE" id="PS51285"/>
    </source>
</evidence>
<dbReference type="Pfam" id="PF00780">
    <property type="entry name" value="CNH"/>
    <property type="match status" value="1"/>
</dbReference>
<evidence type="ECO:0000256" key="11">
    <source>
        <dbReference type="ARBA" id="ARBA00022741"/>
    </source>
</evidence>
<feature type="compositionally biased region" description="Acidic residues" evidence="22">
    <location>
        <begin position="906"/>
        <end position="915"/>
    </location>
</feature>
<dbReference type="GO" id="GO:0005524">
    <property type="term" value="F:ATP binding"/>
    <property type="evidence" value="ECO:0007669"/>
    <property type="project" value="UniProtKB-UniRule"/>
</dbReference>
<feature type="region of interest" description="Disordered" evidence="22">
    <location>
        <begin position="903"/>
        <end position="946"/>
    </location>
</feature>
<dbReference type="SMART" id="SM00036">
    <property type="entry name" value="CNH"/>
    <property type="match status" value="1"/>
</dbReference>
<feature type="domain" description="AGC-kinase C-terminal" evidence="28">
    <location>
        <begin position="340"/>
        <end position="411"/>
    </location>
</feature>
<dbReference type="GO" id="GO:0004674">
    <property type="term" value="F:protein serine/threonine kinase activity"/>
    <property type="evidence" value="ECO:0007669"/>
    <property type="project" value="UniProtKB-KW"/>
</dbReference>
<evidence type="ECO:0000256" key="19">
    <source>
        <dbReference type="ARBA" id="ARBA00048679"/>
    </source>
</evidence>
<dbReference type="InterPro" id="IPR050839">
    <property type="entry name" value="Rho-assoc_Ser/Thr_Kinase"/>
</dbReference>
<dbReference type="EC" id="2.7.11.1" evidence="5"/>
<evidence type="ECO:0000256" key="1">
    <source>
        <dbReference type="ARBA" id="ARBA00001946"/>
    </source>
</evidence>
<comment type="subcellular location">
    <subcellularLocation>
        <location evidence="3">Cell projection</location>
        <location evidence="3">Lamellipodium</location>
    </subcellularLocation>
    <subcellularLocation>
        <location evidence="2">Cytoplasm</location>
    </subcellularLocation>
</comment>
<keyword evidence="30" id="KW-1185">Reference proteome</keyword>
<accession>A0AA36FDB2</accession>
<evidence type="ECO:0000256" key="18">
    <source>
        <dbReference type="ARBA" id="ARBA00047899"/>
    </source>
</evidence>
<dbReference type="PROSITE" id="PS50003">
    <property type="entry name" value="PH_DOMAIN"/>
    <property type="match status" value="1"/>
</dbReference>
<dbReference type="InterPro" id="IPR001849">
    <property type="entry name" value="PH_domain"/>
</dbReference>
<keyword evidence="7" id="KW-0723">Serine/threonine-protein kinase</keyword>
<feature type="coiled-coil region" evidence="21">
    <location>
        <begin position="480"/>
        <end position="535"/>
    </location>
</feature>
<keyword evidence="8" id="KW-0597">Phosphoprotein</keyword>
<gene>
    <name evidence="29" type="ORF">OCTVUL_1B014584</name>
</gene>
<dbReference type="FunFam" id="3.30.200.20:FF:001055">
    <property type="entry name" value="Serine/threonine-protein kinase MRCK beta"/>
    <property type="match status" value="1"/>
</dbReference>
<feature type="compositionally biased region" description="Low complexity" evidence="22">
    <location>
        <begin position="1707"/>
        <end position="1720"/>
    </location>
</feature>
<dbReference type="InterPro" id="IPR008271">
    <property type="entry name" value="Ser/Thr_kinase_AS"/>
</dbReference>
<name>A0AA36FDB2_OCTVU</name>
<dbReference type="SUPFAM" id="SSF50729">
    <property type="entry name" value="PH domain-like"/>
    <property type="match status" value="1"/>
</dbReference>
<keyword evidence="9" id="KW-0808">Transferase</keyword>
<dbReference type="Gene3D" id="3.30.60.20">
    <property type="match status" value="1"/>
</dbReference>
<dbReference type="Pfam" id="PF00069">
    <property type="entry name" value="Pkinase"/>
    <property type="match status" value="1"/>
</dbReference>
<evidence type="ECO:0000313" key="29">
    <source>
        <dbReference type="EMBL" id="CAI9734871.1"/>
    </source>
</evidence>